<dbReference type="EMBL" id="KZ293464">
    <property type="protein sequence ID" value="PBK62691.1"/>
    <property type="molecule type" value="Genomic_DNA"/>
</dbReference>
<feature type="region of interest" description="Disordered" evidence="1">
    <location>
        <begin position="1"/>
        <end position="52"/>
    </location>
</feature>
<feature type="region of interest" description="Disordered" evidence="1">
    <location>
        <begin position="190"/>
        <end position="243"/>
    </location>
</feature>
<dbReference type="AlphaFoldDB" id="A0A2H3AVE3"/>
<dbReference type="STRING" id="1076256.A0A2H3AVE3"/>
<evidence type="ECO:0000313" key="2">
    <source>
        <dbReference type="EMBL" id="PBK62691.1"/>
    </source>
</evidence>
<name>A0A2H3AVE3_9AGAR</name>
<proteinExistence type="predicted"/>
<protein>
    <submittedName>
        <fullName evidence="2">Uncharacterized protein</fullName>
    </submittedName>
</protein>
<evidence type="ECO:0000313" key="3">
    <source>
        <dbReference type="Proteomes" id="UP000218334"/>
    </source>
</evidence>
<evidence type="ECO:0000256" key="1">
    <source>
        <dbReference type="SAM" id="MobiDB-lite"/>
    </source>
</evidence>
<feature type="compositionally biased region" description="Basic and acidic residues" evidence="1">
    <location>
        <begin position="14"/>
        <end position="29"/>
    </location>
</feature>
<keyword evidence="3" id="KW-1185">Reference proteome</keyword>
<reference evidence="3" key="1">
    <citation type="journal article" date="2017" name="Nat. Ecol. Evol.">
        <title>Genome expansion and lineage-specific genetic innovations in the forest pathogenic fungi Armillaria.</title>
        <authorList>
            <person name="Sipos G."/>
            <person name="Prasanna A.N."/>
            <person name="Walter M.C."/>
            <person name="O'Connor E."/>
            <person name="Balint B."/>
            <person name="Krizsan K."/>
            <person name="Kiss B."/>
            <person name="Hess J."/>
            <person name="Varga T."/>
            <person name="Slot J."/>
            <person name="Riley R."/>
            <person name="Boka B."/>
            <person name="Rigling D."/>
            <person name="Barry K."/>
            <person name="Lee J."/>
            <person name="Mihaltcheva S."/>
            <person name="LaButti K."/>
            <person name="Lipzen A."/>
            <person name="Waldron R."/>
            <person name="Moloney N.M."/>
            <person name="Sperisen C."/>
            <person name="Kredics L."/>
            <person name="Vagvoelgyi C."/>
            <person name="Patrignani A."/>
            <person name="Fitzpatrick D."/>
            <person name="Nagy I."/>
            <person name="Doyle S."/>
            <person name="Anderson J.B."/>
            <person name="Grigoriev I.V."/>
            <person name="Gueldener U."/>
            <person name="Muensterkoetter M."/>
            <person name="Nagy L.G."/>
        </authorList>
    </citation>
    <scope>NUCLEOTIDE SEQUENCE [LARGE SCALE GENOMIC DNA]</scope>
    <source>
        <strain evidence="3">28-4</strain>
    </source>
</reference>
<feature type="compositionally biased region" description="Acidic residues" evidence="1">
    <location>
        <begin position="223"/>
        <end position="236"/>
    </location>
</feature>
<sequence length="243" mass="28021">LIGPGDWETTLRQLENKDIRAYSDAERRQQGPGRRGTNEDSNEPPLPNIGIPQEDEINLDREEQGQHDGTGETQRTLSWIWLTTLIDVEDRTDKNNDILQSEWCRSRARASRSKEEVLLLREEMCKVLKFLEWRSSWWHERKGERLVTDDSTLAEGLAAYVEEQGQLQHSLRSRFQLLWAQPLEEMEAKGELPFSLDDESGEDNDDGDDDDDGIMGDQLDRQSDDEDEVDEAECNADIDATWT</sequence>
<organism evidence="2 3">
    <name type="scientific">Armillaria solidipes</name>
    <dbReference type="NCBI Taxonomy" id="1076256"/>
    <lineage>
        <taxon>Eukaryota</taxon>
        <taxon>Fungi</taxon>
        <taxon>Dikarya</taxon>
        <taxon>Basidiomycota</taxon>
        <taxon>Agaricomycotina</taxon>
        <taxon>Agaricomycetes</taxon>
        <taxon>Agaricomycetidae</taxon>
        <taxon>Agaricales</taxon>
        <taxon>Marasmiineae</taxon>
        <taxon>Physalacriaceae</taxon>
        <taxon>Armillaria</taxon>
    </lineage>
</organism>
<dbReference type="Proteomes" id="UP000218334">
    <property type="component" value="Unassembled WGS sequence"/>
</dbReference>
<feature type="non-terminal residue" evidence="2">
    <location>
        <position position="1"/>
    </location>
</feature>
<feature type="compositionally biased region" description="Acidic residues" evidence="1">
    <location>
        <begin position="196"/>
        <end position="214"/>
    </location>
</feature>
<gene>
    <name evidence="2" type="ORF">ARMSODRAFT_895409</name>
</gene>
<accession>A0A2H3AVE3</accession>